<evidence type="ECO:0008006" key="11">
    <source>
        <dbReference type="Google" id="ProtNLM"/>
    </source>
</evidence>
<keyword evidence="7" id="KW-0653">Protein transport</keyword>
<keyword evidence="6 8" id="KW-0472">Membrane</keyword>
<keyword evidence="10" id="KW-1185">Reference proteome</keyword>
<dbReference type="GO" id="GO:0022857">
    <property type="term" value="F:transmembrane transporter activity"/>
    <property type="evidence" value="ECO:0007669"/>
    <property type="project" value="InterPro"/>
</dbReference>
<accession>A0A1Y4DIQ9</accession>
<dbReference type="PANTHER" id="PTHR30558:SF7">
    <property type="entry name" value="TOL-PAL SYSTEM PROTEIN TOLR"/>
    <property type="match status" value="1"/>
</dbReference>
<evidence type="ECO:0000313" key="10">
    <source>
        <dbReference type="Proteomes" id="UP000196368"/>
    </source>
</evidence>
<dbReference type="GO" id="GO:0005886">
    <property type="term" value="C:plasma membrane"/>
    <property type="evidence" value="ECO:0007669"/>
    <property type="project" value="UniProtKB-SubCell"/>
</dbReference>
<evidence type="ECO:0000256" key="4">
    <source>
        <dbReference type="ARBA" id="ARBA00022692"/>
    </source>
</evidence>
<feature type="transmembrane region" description="Helical" evidence="8">
    <location>
        <begin position="15"/>
        <end position="37"/>
    </location>
</feature>
<keyword evidence="7" id="KW-0813">Transport</keyword>
<evidence type="ECO:0000313" key="9">
    <source>
        <dbReference type="EMBL" id="OUO56818.1"/>
    </source>
</evidence>
<keyword evidence="4 7" id="KW-0812">Transmembrane</keyword>
<evidence type="ECO:0000256" key="7">
    <source>
        <dbReference type="RuleBase" id="RU003879"/>
    </source>
</evidence>
<sequence length="134" mass="14962">MSTHKNRTVMAEINMVPFIDITLILLIIFMVMSPMLVQMQMTVDLPKSQAINTQAEDDVIRIEVQKDGTISVMNKKLTLKNLERELILRMGKASKKTILVQADKDVPIQQVVDVFDIAKKLGAAKLGIGVLSKN</sequence>
<dbReference type="EMBL" id="NFJD01000002">
    <property type="protein sequence ID" value="OUO56818.1"/>
    <property type="molecule type" value="Genomic_DNA"/>
</dbReference>
<comment type="caution">
    <text evidence="9">The sequence shown here is derived from an EMBL/GenBank/DDBJ whole genome shotgun (WGS) entry which is preliminary data.</text>
</comment>
<dbReference type="Pfam" id="PF02472">
    <property type="entry name" value="ExbD"/>
    <property type="match status" value="1"/>
</dbReference>
<evidence type="ECO:0000256" key="3">
    <source>
        <dbReference type="ARBA" id="ARBA00022475"/>
    </source>
</evidence>
<name>A0A1Y4DIQ9_9BACT</name>
<organism evidence="9 10">
    <name type="scientific">Candidatus Avelusimicrobium gallicola</name>
    <dbReference type="NCBI Taxonomy" id="2562704"/>
    <lineage>
        <taxon>Bacteria</taxon>
        <taxon>Pseudomonadati</taxon>
        <taxon>Elusimicrobiota</taxon>
        <taxon>Elusimicrobia</taxon>
        <taxon>Elusimicrobiales</taxon>
        <taxon>Elusimicrobiaceae</taxon>
        <taxon>Candidatus Avelusimicrobium</taxon>
    </lineage>
</organism>
<comment type="similarity">
    <text evidence="2 7">Belongs to the ExbD/TolR family.</text>
</comment>
<evidence type="ECO:0000256" key="5">
    <source>
        <dbReference type="ARBA" id="ARBA00022989"/>
    </source>
</evidence>
<evidence type="ECO:0000256" key="8">
    <source>
        <dbReference type="SAM" id="Phobius"/>
    </source>
</evidence>
<dbReference type="PANTHER" id="PTHR30558">
    <property type="entry name" value="EXBD MEMBRANE COMPONENT OF PMF-DRIVEN MACROMOLECULE IMPORT SYSTEM"/>
    <property type="match status" value="1"/>
</dbReference>
<dbReference type="Gene3D" id="3.30.420.270">
    <property type="match status" value="1"/>
</dbReference>
<dbReference type="Proteomes" id="UP000196368">
    <property type="component" value="Unassembled WGS sequence"/>
</dbReference>
<dbReference type="GO" id="GO:0015031">
    <property type="term" value="P:protein transport"/>
    <property type="evidence" value="ECO:0007669"/>
    <property type="project" value="UniProtKB-KW"/>
</dbReference>
<evidence type="ECO:0000256" key="6">
    <source>
        <dbReference type="ARBA" id="ARBA00023136"/>
    </source>
</evidence>
<comment type="subcellular location">
    <subcellularLocation>
        <location evidence="1">Cell membrane</location>
        <topology evidence="1">Single-pass membrane protein</topology>
    </subcellularLocation>
    <subcellularLocation>
        <location evidence="7">Cell membrane</location>
        <topology evidence="7">Single-pass type II membrane protein</topology>
    </subcellularLocation>
</comment>
<dbReference type="AlphaFoldDB" id="A0A1Y4DIQ9"/>
<keyword evidence="3" id="KW-1003">Cell membrane</keyword>
<dbReference type="InterPro" id="IPR003400">
    <property type="entry name" value="ExbD"/>
</dbReference>
<keyword evidence="5 8" id="KW-1133">Transmembrane helix</keyword>
<proteinExistence type="inferred from homology"/>
<evidence type="ECO:0000256" key="1">
    <source>
        <dbReference type="ARBA" id="ARBA00004162"/>
    </source>
</evidence>
<protein>
    <recommendedName>
        <fullName evidence="11">Protein TolR</fullName>
    </recommendedName>
</protein>
<reference evidence="10" key="1">
    <citation type="submission" date="2017-04" db="EMBL/GenBank/DDBJ databases">
        <title>Function of individual gut microbiota members based on whole genome sequencing of pure cultures obtained from chicken caecum.</title>
        <authorList>
            <person name="Medvecky M."/>
            <person name="Cejkova D."/>
            <person name="Polansky O."/>
            <person name="Karasova D."/>
            <person name="Kubasova T."/>
            <person name="Cizek A."/>
            <person name="Rychlik I."/>
        </authorList>
    </citation>
    <scope>NUCLEOTIDE SEQUENCE [LARGE SCALE GENOMIC DNA]</scope>
    <source>
        <strain evidence="10">An273</strain>
    </source>
</reference>
<evidence type="ECO:0000256" key="2">
    <source>
        <dbReference type="ARBA" id="ARBA00005811"/>
    </source>
</evidence>
<gene>
    <name evidence="9" type="ORF">B5F75_02950</name>
</gene>